<sequence length="166" mass="17458">MDLRHASSLSTTPAARDALAPEPATLAHWERTLQRANAALHMDQPVMALAYQQQALVLALRIVQAPPAGREDDCIAALVVSHLNLADLQAEAGALESSVQLLCSVHATLLGLMADGSQGSALQQAAWRHSRETHAALLRHVQAHGTHPDTTAVLAAAFGVLQGAAH</sequence>
<comment type="caution">
    <text evidence="2">The sequence shown here is derived from an EMBL/GenBank/DDBJ whole genome shotgun (WGS) entry which is preliminary data.</text>
</comment>
<dbReference type="RefSeq" id="WP_184855738.1">
    <property type="nucleotide sequence ID" value="NZ_JACHLK010000002.1"/>
</dbReference>
<evidence type="ECO:0000256" key="1">
    <source>
        <dbReference type="SAM" id="MobiDB-lite"/>
    </source>
</evidence>
<dbReference type="Proteomes" id="UP000575083">
    <property type="component" value="Unassembled WGS sequence"/>
</dbReference>
<dbReference type="EMBL" id="JACHLK010000002">
    <property type="protein sequence ID" value="MBB6558286.1"/>
    <property type="molecule type" value="Genomic_DNA"/>
</dbReference>
<dbReference type="AlphaFoldDB" id="A0A7X0U7P4"/>
<keyword evidence="3" id="KW-1185">Reference proteome</keyword>
<protein>
    <submittedName>
        <fullName evidence="2">Uncharacterized protein</fullName>
    </submittedName>
</protein>
<proteinExistence type="predicted"/>
<organism evidence="2 3">
    <name type="scientific">Acidovorax soli</name>
    <dbReference type="NCBI Taxonomy" id="592050"/>
    <lineage>
        <taxon>Bacteria</taxon>
        <taxon>Pseudomonadati</taxon>
        <taxon>Pseudomonadota</taxon>
        <taxon>Betaproteobacteria</taxon>
        <taxon>Burkholderiales</taxon>
        <taxon>Comamonadaceae</taxon>
        <taxon>Acidovorax</taxon>
    </lineage>
</organism>
<evidence type="ECO:0000313" key="2">
    <source>
        <dbReference type="EMBL" id="MBB6558286.1"/>
    </source>
</evidence>
<feature type="region of interest" description="Disordered" evidence="1">
    <location>
        <begin position="1"/>
        <end position="21"/>
    </location>
</feature>
<name>A0A7X0U7P4_9BURK</name>
<accession>A0A7X0U7P4</accession>
<gene>
    <name evidence="2" type="ORF">HNP48_000950</name>
</gene>
<evidence type="ECO:0000313" key="3">
    <source>
        <dbReference type="Proteomes" id="UP000575083"/>
    </source>
</evidence>
<reference evidence="2 3" key="1">
    <citation type="submission" date="2020-08" db="EMBL/GenBank/DDBJ databases">
        <title>Functional genomics of gut bacteria from endangered species of beetles.</title>
        <authorList>
            <person name="Carlos-Shanley C."/>
        </authorList>
    </citation>
    <scope>NUCLEOTIDE SEQUENCE [LARGE SCALE GENOMIC DNA]</scope>
    <source>
        <strain evidence="2 3">S00198</strain>
    </source>
</reference>